<keyword evidence="3" id="KW-1015">Disulfide bond</keyword>
<proteinExistence type="predicted"/>
<dbReference type="EMBL" id="BARW01016631">
    <property type="protein sequence ID" value="GAI93305.1"/>
    <property type="molecule type" value="Genomic_DNA"/>
</dbReference>
<dbReference type="PROSITE" id="PS00194">
    <property type="entry name" value="THIOREDOXIN_1"/>
    <property type="match status" value="1"/>
</dbReference>
<dbReference type="InterPro" id="IPR036249">
    <property type="entry name" value="Thioredoxin-like_sf"/>
</dbReference>
<dbReference type="InterPro" id="IPR013766">
    <property type="entry name" value="Thioredoxin_domain"/>
</dbReference>
<evidence type="ECO:0000256" key="1">
    <source>
        <dbReference type="ARBA" id="ARBA00004196"/>
    </source>
</evidence>
<dbReference type="InterPro" id="IPR000866">
    <property type="entry name" value="AhpC/TSA"/>
</dbReference>
<dbReference type="GO" id="GO:0016209">
    <property type="term" value="F:antioxidant activity"/>
    <property type="evidence" value="ECO:0007669"/>
    <property type="project" value="InterPro"/>
</dbReference>
<gene>
    <name evidence="6" type="ORF">S12H4_28910</name>
</gene>
<dbReference type="PANTHER" id="PTHR42852:SF6">
    <property type="entry name" value="THIOL:DISULFIDE INTERCHANGE PROTEIN DSBE"/>
    <property type="match status" value="1"/>
</dbReference>
<feature type="domain" description="Thioredoxin" evidence="5">
    <location>
        <begin position="1"/>
        <end position="99"/>
    </location>
</feature>
<keyword evidence="2" id="KW-0201">Cytochrome c-type biogenesis</keyword>
<dbReference type="GO" id="GO:0016491">
    <property type="term" value="F:oxidoreductase activity"/>
    <property type="evidence" value="ECO:0007669"/>
    <property type="project" value="InterPro"/>
</dbReference>
<dbReference type="GO" id="GO:0030313">
    <property type="term" value="C:cell envelope"/>
    <property type="evidence" value="ECO:0007669"/>
    <property type="project" value="UniProtKB-SubCell"/>
</dbReference>
<sequence>MAVGQPAPDFTQNDTSGHPVTLSSLFGNYLLMDFWAAWCGPCWTENPNVVAVYNDYHEKGFDVLGVSLDRDRERWLKAIKDDGLINSTRIPTSARVTSY</sequence>
<organism evidence="6">
    <name type="scientific">marine sediment metagenome</name>
    <dbReference type="NCBI Taxonomy" id="412755"/>
    <lineage>
        <taxon>unclassified sequences</taxon>
        <taxon>metagenomes</taxon>
        <taxon>ecological metagenomes</taxon>
    </lineage>
</organism>
<accession>X1U0C0</accession>
<evidence type="ECO:0000313" key="6">
    <source>
        <dbReference type="EMBL" id="GAI93305.1"/>
    </source>
</evidence>
<evidence type="ECO:0000256" key="4">
    <source>
        <dbReference type="ARBA" id="ARBA00023284"/>
    </source>
</evidence>
<evidence type="ECO:0000256" key="3">
    <source>
        <dbReference type="ARBA" id="ARBA00023157"/>
    </source>
</evidence>
<dbReference type="Pfam" id="PF00578">
    <property type="entry name" value="AhpC-TSA"/>
    <property type="match status" value="1"/>
</dbReference>
<evidence type="ECO:0000256" key="2">
    <source>
        <dbReference type="ARBA" id="ARBA00022748"/>
    </source>
</evidence>
<dbReference type="InterPro" id="IPR017937">
    <property type="entry name" value="Thioredoxin_CS"/>
</dbReference>
<comment type="caution">
    <text evidence="6">The sequence shown here is derived from an EMBL/GenBank/DDBJ whole genome shotgun (WGS) entry which is preliminary data.</text>
</comment>
<dbReference type="AlphaFoldDB" id="X1U0C0"/>
<dbReference type="CDD" id="cd02966">
    <property type="entry name" value="TlpA_like_family"/>
    <property type="match status" value="1"/>
</dbReference>
<dbReference type="SUPFAM" id="SSF52833">
    <property type="entry name" value="Thioredoxin-like"/>
    <property type="match status" value="1"/>
</dbReference>
<dbReference type="GO" id="GO:0017004">
    <property type="term" value="P:cytochrome complex assembly"/>
    <property type="evidence" value="ECO:0007669"/>
    <property type="project" value="UniProtKB-KW"/>
</dbReference>
<comment type="subcellular location">
    <subcellularLocation>
        <location evidence="1">Cell envelope</location>
    </subcellularLocation>
</comment>
<keyword evidence="4" id="KW-0676">Redox-active center</keyword>
<dbReference type="PANTHER" id="PTHR42852">
    <property type="entry name" value="THIOL:DISULFIDE INTERCHANGE PROTEIN DSBE"/>
    <property type="match status" value="1"/>
</dbReference>
<evidence type="ECO:0000259" key="5">
    <source>
        <dbReference type="PROSITE" id="PS51352"/>
    </source>
</evidence>
<reference evidence="6" key="1">
    <citation type="journal article" date="2014" name="Front. Microbiol.">
        <title>High frequency of phylogenetically diverse reductive dehalogenase-homologous genes in deep subseafloor sedimentary metagenomes.</title>
        <authorList>
            <person name="Kawai M."/>
            <person name="Futagami T."/>
            <person name="Toyoda A."/>
            <person name="Takaki Y."/>
            <person name="Nishi S."/>
            <person name="Hori S."/>
            <person name="Arai W."/>
            <person name="Tsubouchi T."/>
            <person name="Morono Y."/>
            <person name="Uchiyama I."/>
            <person name="Ito T."/>
            <person name="Fujiyama A."/>
            <person name="Inagaki F."/>
            <person name="Takami H."/>
        </authorList>
    </citation>
    <scope>NUCLEOTIDE SEQUENCE</scope>
    <source>
        <strain evidence="6">Expedition CK06-06</strain>
    </source>
</reference>
<dbReference type="Gene3D" id="3.40.30.10">
    <property type="entry name" value="Glutaredoxin"/>
    <property type="match status" value="1"/>
</dbReference>
<dbReference type="InterPro" id="IPR050553">
    <property type="entry name" value="Thioredoxin_ResA/DsbE_sf"/>
</dbReference>
<protein>
    <recommendedName>
        <fullName evidence="5">Thioredoxin domain-containing protein</fullName>
    </recommendedName>
</protein>
<dbReference type="PROSITE" id="PS51352">
    <property type="entry name" value="THIOREDOXIN_2"/>
    <property type="match status" value="1"/>
</dbReference>
<name>X1U0C0_9ZZZZ</name>